<evidence type="ECO:0000313" key="4">
    <source>
        <dbReference type="Proteomes" id="UP000186341"/>
    </source>
</evidence>
<dbReference type="EMBL" id="MPJW01000009">
    <property type="protein sequence ID" value="OLU43368.1"/>
    <property type="molecule type" value="Genomic_DNA"/>
</dbReference>
<dbReference type="PROSITE" id="PS51671">
    <property type="entry name" value="ACT"/>
    <property type="match status" value="1"/>
</dbReference>
<name>A0A1U7NJH8_9FIRM</name>
<proteinExistence type="inferred from homology"/>
<feature type="domain" description="ACT" evidence="2">
    <location>
        <begin position="68"/>
        <end position="143"/>
    </location>
</feature>
<dbReference type="HAMAP" id="MF_00707">
    <property type="entry name" value="UPF0735"/>
    <property type="match status" value="1"/>
</dbReference>
<dbReference type="RefSeq" id="WP_075817334.1">
    <property type="nucleotide sequence ID" value="NZ_CAJUTZ010000041.1"/>
</dbReference>
<accession>A0A1U7NJH8</accession>
<dbReference type="InterPro" id="IPR002912">
    <property type="entry name" value="ACT_dom"/>
</dbReference>
<dbReference type="NCBIfam" id="NF003361">
    <property type="entry name" value="PRK04435.1"/>
    <property type="match status" value="1"/>
</dbReference>
<protein>
    <recommendedName>
        <fullName evidence="1">UPF0735 ACT domain-containing protein BO222_00205</fullName>
    </recommendedName>
</protein>
<keyword evidence="4" id="KW-1185">Reference proteome</keyword>
<dbReference type="InterPro" id="IPR008310">
    <property type="entry name" value="UPF0735_ACT_dom-cont"/>
</dbReference>
<evidence type="ECO:0000313" key="3">
    <source>
        <dbReference type="EMBL" id="OLU43368.1"/>
    </source>
</evidence>
<dbReference type="GeneID" id="82201674"/>
<sequence length="144" mass="16119">MSKFYVVSSAILPDVLEKVMEAQTLLQTGQVRKISEAVKKVGISRGTFYKYRDAVFSFHEENSRRKAILTMVVQDEKGALSKILSVIAQKNCNILAINQTIPINHIVNVVLTLDITDLDISFQLLIGLLRSLDTVEKVELVTVE</sequence>
<comment type="caution">
    <text evidence="3">The sequence shown here is derived from an EMBL/GenBank/DDBJ whole genome shotgun (WGS) entry which is preliminary data.</text>
</comment>
<comment type="similarity">
    <text evidence="1">Belongs to the UPF0735 family.</text>
</comment>
<dbReference type="InterPro" id="IPR045865">
    <property type="entry name" value="ACT-like_dom_sf"/>
</dbReference>
<dbReference type="Gene3D" id="3.30.70.260">
    <property type="match status" value="1"/>
</dbReference>
<gene>
    <name evidence="3" type="ORF">BO222_00205</name>
</gene>
<dbReference type="Proteomes" id="UP000186341">
    <property type="component" value="Unassembled WGS sequence"/>
</dbReference>
<dbReference type="PIRSF" id="PIRSF025624">
    <property type="entry name" value="ACT_PheB"/>
    <property type="match status" value="1"/>
</dbReference>
<reference evidence="3 4" key="1">
    <citation type="submission" date="2016-11" db="EMBL/GenBank/DDBJ databases">
        <title>Description of two novel members of the family Erysipelotrichaceae: Ileibacterium lipovorans gen. nov., sp. nov. and Dubosiella newyorkensis, gen. nov., sp. nov.</title>
        <authorList>
            <person name="Cox L.M."/>
            <person name="Sohn J."/>
            <person name="Tyrrell K.L."/>
            <person name="Citron D.M."/>
            <person name="Lawson P.A."/>
            <person name="Patel N.B."/>
            <person name="Iizumi T."/>
            <person name="Perez-Perez G.I."/>
            <person name="Goldstein E.J."/>
            <person name="Blaser M.J."/>
        </authorList>
    </citation>
    <scope>NUCLEOTIDE SEQUENCE [LARGE SCALE GENOMIC DNA]</scope>
    <source>
        <strain evidence="3 4">NYU-BL-A3</strain>
    </source>
</reference>
<dbReference type="AlphaFoldDB" id="A0A1U7NJH8"/>
<dbReference type="SUPFAM" id="SSF55021">
    <property type="entry name" value="ACT-like"/>
    <property type="match status" value="1"/>
</dbReference>
<evidence type="ECO:0000259" key="2">
    <source>
        <dbReference type="PROSITE" id="PS51671"/>
    </source>
</evidence>
<evidence type="ECO:0000256" key="1">
    <source>
        <dbReference type="HAMAP-Rule" id="MF_00707"/>
    </source>
</evidence>
<dbReference type="OrthoDB" id="9788773at2"/>
<organism evidence="3 4">
    <name type="scientific">Ileibacterium valens</name>
    <dbReference type="NCBI Taxonomy" id="1862668"/>
    <lineage>
        <taxon>Bacteria</taxon>
        <taxon>Bacillati</taxon>
        <taxon>Bacillota</taxon>
        <taxon>Erysipelotrichia</taxon>
        <taxon>Erysipelotrichales</taxon>
        <taxon>Erysipelotrichaceae</taxon>
        <taxon>Ileibacterium</taxon>
    </lineage>
</organism>
<dbReference type="Pfam" id="PF01842">
    <property type="entry name" value="ACT"/>
    <property type="match status" value="1"/>
</dbReference>